<dbReference type="PANTHER" id="PTHR46183">
    <property type="entry name" value="PROTEIN CLMP1"/>
    <property type="match status" value="1"/>
</dbReference>
<dbReference type="STRING" id="3818.A0A445AUB6"/>
<dbReference type="InterPro" id="IPR011990">
    <property type="entry name" value="TPR-like_helical_dom_sf"/>
</dbReference>
<feature type="region of interest" description="Disordered" evidence="1">
    <location>
        <begin position="96"/>
        <end position="161"/>
    </location>
</feature>
<accession>A0A445AUB6</accession>
<evidence type="ECO:0000313" key="2">
    <source>
        <dbReference type="EMBL" id="RYR30019.1"/>
    </source>
</evidence>
<reference evidence="2 3" key="1">
    <citation type="submission" date="2019-01" db="EMBL/GenBank/DDBJ databases">
        <title>Sequencing of cultivated peanut Arachis hypogaea provides insights into genome evolution and oil improvement.</title>
        <authorList>
            <person name="Chen X."/>
        </authorList>
    </citation>
    <scope>NUCLEOTIDE SEQUENCE [LARGE SCALE GENOMIC DNA]</scope>
    <source>
        <strain evidence="3">cv. Fuhuasheng</strain>
        <tissue evidence="2">Leaves</tissue>
    </source>
</reference>
<dbReference type="Gene3D" id="1.25.40.10">
    <property type="entry name" value="Tetratricopeptide repeat domain"/>
    <property type="match status" value="1"/>
</dbReference>
<name>A0A445AUB6_ARAHY</name>
<dbReference type="SUPFAM" id="SSF48452">
    <property type="entry name" value="TPR-like"/>
    <property type="match status" value="1"/>
</dbReference>
<gene>
    <name evidence="2" type="ORF">Ahy_B01g054785</name>
</gene>
<organism evidence="2 3">
    <name type="scientific">Arachis hypogaea</name>
    <name type="common">Peanut</name>
    <dbReference type="NCBI Taxonomy" id="3818"/>
    <lineage>
        <taxon>Eukaryota</taxon>
        <taxon>Viridiplantae</taxon>
        <taxon>Streptophyta</taxon>
        <taxon>Embryophyta</taxon>
        <taxon>Tracheophyta</taxon>
        <taxon>Spermatophyta</taxon>
        <taxon>Magnoliopsida</taxon>
        <taxon>eudicotyledons</taxon>
        <taxon>Gunneridae</taxon>
        <taxon>Pentapetalae</taxon>
        <taxon>rosids</taxon>
        <taxon>fabids</taxon>
        <taxon>Fabales</taxon>
        <taxon>Fabaceae</taxon>
        <taxon>Papilionoideae</taxon>
        <taxon>50 kb inversion clade</taxon>
        <taxon>dalbergioids sensu lato</taxon>
        <taxon>Dalbergieae</taxon>
        <taxon>Pterocarpus clade</taxon>
        <taxon>Arachis</taxon>
    </lineage>
</organism>
<evidence type="ECO:0000313" key="3">
    <source>
        <dbReference type="Proteomes" id="UP000289738"/>
    </source>
</evidence>
<feature type="compositionally biased region" description="Basic and acidic residues" evidence="1">
    <location>
        <begin position="104"/>
        <end position="161"/>
    </location>
</feature>
<dbReference type="PANTHER" id="PTHR46183:SF4">
    <property type="entry name" value="PROTEIN PHOX4"/>
    <property type="match status" value="1"/>
</dbReference>
<dbReference type="EMBL" id="SDMP01000011">
    <property type="protein sequence ID" value="RYR30019.1"/>
    <property type="molecule type" value="Genomic_DNA"/>
</dbReference>
<sequence>MAVRYMQMGLCEYPLAINECNMALEVSPRYGRAMLKSAKCYAALNRDVMIVLNWEPNNLTALRSRIGITIDENEIALATIAVPPGARLRKVVREKLKKKKGHHQKSDEKMEEDKEVVHKEVVQTDHVQENDEDKEVVKNTTEKDNLEARSVKRRETAVTRT</sequence>
<proteinExistence type="predicted"/>
<keyword evidence="3" id="KW-1185">Reference proteome</keyword>
<protein>
    <submittedName>
        <fullName evidence="2">Uncharacterized protein</fullName>
    </submittedName>
</protein>
<evidence type="ECO:0000256" key="1">
    <source>
        <dbReference type="SAM" id="MobiDB-lite"/>
    </source>
</evidence>
<dbReference type="InterPro" id="IPR044517">
    <property type="entry name" value="PHOX1-4"/>
</dbReference>
<dbReference type="Proteomes" id="UP000289738">
    <property type="component" value="Chromosome B01"/>
</dbReference>
<dbReference type="AlphaFoldDB" id="A0A445AUB6"/>
<comment type="caution">
    <text evidence="2">The sequence shown here is derived from an EMBL/GenBank/DDBJ whole genome shotgun (WGS) entry which is preliminary data.</text>
</comment>